<proteinExistence type="predicted"/>
<keyword evidence="1" id="KW-0732">Signal</keyword>
<dbReference type="Proteomes" id="UP000663207">
    <property type="component" value="Chromosome"/>
</dbReference>
<evidence type="ECO:0000313" key="2">
    <source>
        <dbReference type="EMBL" id="QSX38295.1"/>
    </source>
</evidence>
<accession>A0ABX7R5C9</accession>
<evidence type="ECO:0000313" key="3">
    <source>
        <dbReference type="Proteomes" id="UP000663207"/>
    </source>
</evidence>
<dbReference type="InterPro" id="IPR022193">
    <property type="entry name" value="DUF3718"/>
</dbReference>
<dbReference type="EMBL" id="CP071502">
    <property type="protein sequence ID" value="QSX38295.1"/>
    <property type="molecule type" value="Genomic_DNA"/>
</dbReference>
<name>A0ABX7R5C9_9GAMM</name>
<reference evidence="2 3" key="1">
    <citation type="submission" date="2021-03" db="EMBL/GenBank/DDBJ databases">
        <title>Novel species identification of genus Shewanella.</title>
        <authorList>
            <person name="Liu G."/>
            <person name="Zhang Q."/>
        </authorList>
    </citation>
    <scope>NUCLEOTIDE SEQUENCE [LARGE SCALE GENOMIC DNA]</scope>
    <source>
        <strain evidence="2 3">FJAT-52962</strain>
    </source>
</reference>
<dbReference type="RefSeq" id="WP_207381404.1">
    <property type="nucleotide sequence ID" value="NZ_CP071502.1"/>
</dbReference>
<dbReference type="Pfam" id="PF12514">
    <property type="entry name" value="DUF3718"/>
    <property type="match status" value="1"/>
</dbReference>
<evidence type="ECO:0000256" key="1">
    <source>
        <dbReference type="SAM" id="SignalP"/>
    </source>
</evidence>
<sequence>MKALITATVLALSSISFASLAAMSPEMENKLISVCKAGLSNSQIQFTNTMRDNRINEYRIFPRLVCNGESFHQFAISNGADRTANRIARYLPGQVTIHDLTMIPKDELLYVNF</sequence>
<keyword evidence="3" id="KW-1185">Reference proteome</keyword>
<feature type="chain" id="PRO_5046286843" evidence="1">
    <location>
        <begin position="22"/>
        <end position="113"/>
    </location>
</feature>
<gene>
    <name evidence="2" type="ORF">JYB85_05575</name>
</gene>
<organism evidence="2 3">
    <name type="scientific">Shewanella sedimentimangrovi</name>
    <dbReference type="NCBI Taxonomy" id="2814293"/>
    <lineage>
        <taxon>Bacteria</taxon>
        <taxon>Pseudomonadati</taxon>
        <taxon>Pseudomonadota</taxon>
        <taxon>Gammaproteobacteria</taxon>
        <taxon>Alteromonadales</taxon>
        <taxon>Shewanellaceae</taxon>
        <taxon>Shewanella</taxon>
    </lineage>
</organism>
<feature type="signal peptide" evidence="1">
    <location>
        <begin position="1"/>
        <end position="21"/>
    </location>
</feature>
<protein>
    <submittedName>
        <fullName evidence="2">DUF3718 domain-containing protein</fullName>
    </submittedName>
</protein>